<evidence type="ECO:0000313" key="10">
    <source>
        <dbReference type="EMBL" id="KAG8193292.1"/>
    </source>
</evidence>
<protein>
    <recommendedName>
        <fullName evidence="7">Large ribosomal subunit protein bL32m</fullName>
    </recommendedName>
    <alternativeName>
        <fullName evidence="8">39S ribosomal protein L32, mitochondrial</fullName>
    </alternativeName>
</protein>
<dbReference type="Proteomes" id="UP000827092">
    <property type="component" value="Unassembled WGS sequence"/>
</dbReference>
<dbReference type="GO" id="GO:0003735">
    <property type="term" value="F:structural constituent of ribosome"/>
    <property type="evidence" value="ECO:0007669"/>
    <property type="project" value="InterPro"/>
</dbReference>
<dbReference type="SUPFAM" id="SSF57829">
    <property type="entry name" value="Zn-binding ribosomal proteins"/>
    <property type="match status" value="1"/>
</dbReference>
<evidence type="ECO:0000256" key="9">
    <source>
        <dbReference type="ARBA" id="ARBA00045766"/>
    </source>
</evidence>
<gene>
    <name evidence="10" type="ORF">JTE90_003779</name>
</gene>
<sequence>MSIIQAAFRNWRMLIGRLFPGSMNQSTHFPELCLADIGNPETTNRKSPRSLLEDIIGNGFLWAVPKKRRSLERRMTRRMGFGKLILPRNNVVVCNDCGHFHLVHTVCGNCYEKVKEETKYMQEAVFKELKLDPINKEVVILYENDRKEEKLFEGKRIVEVPKERPQWFSKNLLMKDSGIPRRRTTDIRDSAFTVEVKEESK</sequence>
<dbReference type="AlphaFoldDB" id="A0AAV6VB88"/>
<name>A0AAV6VB88_9ARAC</name>
<keyword evidence="3" id="KW-0809">Transit peptide</keyword>
<dbReference type="Pfam" id="PF01783">
    <property type="entry name" value="Ribosomal_L32p"/>
    <property type="match status" value="1"/>
</dbReference>
<comment type="subcellular location">
    <subcellularLocation>
        <location evidence="1">Mitochondrion</location>
    </subcellularLocation>
</comment>
<accession>A0AAV6VB88</accession>
<dbReference type="PANTHER" id="PTHR21026">
    <property type="entry name" value="39S RIBOSOMAL PROTEIN L32, MITOCHONDRIAL"/>
    <property type="match status" value="1"/>
</dbReference>
<keyword evidence="5" id="KW-0496">Mitochondrion</keyword>
<dbReference type="EMBL" id="JAFNEN010000125">
    <property type="protein sequence ID" value="KAG8193292.1"/>
    <property type="molecule type" value="Genomic_DNA"/>
</dbReference>
<dbReference type="InterPro" id="IPR002677">
    <property type="entry name" value="Ribosomal_bL32"/>
</dbReference>
<dbReference type="GO" id="GO:0006412">
    <property type="term" value="P:translation"/>
    <property type="evidence" value="ECO:0007669"/>
    <property type="project" value="InterPro"/>
</dbReference>
<evidence type="ECO:0000256" key="7">
    <source>
        <dbReference type="ARBA" id="ARBA00039935"/>
    </source>
</evidence>
<evidence type="ECO:0000256" key="5">
    <source>
        <dbReference type="ARBA" id="ARBA00023128"/>
    </source>
</evidence>
<reference evidence="10 11" key="1">
    <citation type="journal article" date="2022" name="Nat. Ecol. Evol.">
        <title>A masculinizing supergene underlies an exaggerated male reproductive morph in a spider.</title>
        <authorList>
            <person name="Hendrickx F."/>
            <person name="De Corte Z."/>
            <person name="Sonet G."/>
            <person name="Van Belleghem S.M."/>
            <person name="Kostlbacher S."/>
            <person name="Vangestel C."/>
        </authorList>
    </citation>
    <scope>NUCLEOTIDE SEQUENCE [LARGE SCALE GENOMIC DNA]</scope>
    <source>
        <strain evidence="10">W744_W776</strain>
    </source>
</reference>
<comment type="caution">
    <text evidence="10">The sequence shown here is derived from an EMBL/GenBank/DDBJ whole genome shotgun (WGS) entry which is preliminary data.</text>
</comment>
<comment type="similarity">
    <text evidence="2">Belongs to the bacterial ribosomal protein bL32 family.</text>
</comment>
<evidence type="ECO:0000256" key="4">
    <source>
        <dbReference type="ARBA" id="ARBA00022980"/>
    </source>
</evidence>
<evidence type="ECO:0000313" key="11">
    <source>
        <dbReference type="Proteomes" id="UP000827092"/>
    </source>
</evidence>
<evidence type="ECO:0000256" key="8">
    <source>
        <dbReference type="ARBA" id="ARBA00042577"/>
    </source>
</evidence>
<evidence type="ECO:0000256" key="1">
    <source>
        <dbReference type="ARBA" id="ARBA00004173"/>
    </source>
</evidence>
<proteinExistence type="inferred from homology"/>
<organism evidence="10 11">
    <name type="scientific">Oedothorax gibbosus</name>
    <dbReference type="NCBI Taxonomy" id="931172"/>
    <lineage>
        <taxon>Eukaryota</taxon>
        <taxon>Metazoa</taxon>
        <taxon>Ecdysozoa</taxon>
        <taxon>Arthropoda</taxon>
        <taxon>Chelicerata</taxon>
        <taxon>Arachnida</taxon>
        <taxon>Araneae</taxon>
        <taxon>Araneomorphae</taxon>
        <taxon>Entelegynae</taxon>
        <taxon>Araneoidea</taxon>
        <taxon>Linyphiidae</taxon>
        <taxon>Erigoninae</taxon>
        <taxon>Oedothorax</taxon>
    </lineage>
</organism>
<evidence type="ECO:0000256" key="3">
    <source>
        <dbReference type="ARBA" id="ARBA00022946"/>
    </source>
</evidence>
<dbReference type="PANTHER" id="PTHR21026:SF2">
    <property type="entry name" value="LARGE RIBOSOMAL SUBUNIT PROTEIN BL32M"/>
    <property type="match status" value="1"/>
</dbReference>
<dbReference type="InterPro" id="IPR051991">
    <property type="entry name" value="Mitoribosomal_protein_bL32"/>
</dbReference>
<dbReference type="GO" id="GO:0005762">
    <property type="term" value="C:mitochondrial large ribosomal subunit"/>
    <property type="evidence" value="ECO:0007669"/>
    <property type="project" value="TreeGrafter"/>
</dbReference>
<keyword evidence="6" id="KW-0687">Ribonucleoprotein</keyword>
<keyword evidence="4" id="KW-0689">Ribosomal protein</keyword>
<comment type="function">
    <text evidence="9">Component of the mitochondrial large ribosomal subunit (mt-LSU). The mitochondrial ribosome (mitoribosome) is a large ribonucleoprotein complex responsible for the synthesis of proteins inside mitochondria.</text>
</comment>
<dbReference type="NCBIfam" id="TIGR01031">
    <property type="entry name" value="rpmF_bact"/>
    <property type="match status" value="1"/>
</dbReference>
<keyword evidence="11" id="KW-1185">Reference proteome</keyword>
<dbReference type="InterPro" id="IPR011332">
    <property type="entry name" value="Ribosomal_zn-bd"/>
</dbReference>
<evidence type="ECO:0000256" key="2">
    <source>
        <dbReference type="ARBA" id="ARBA00008560"/>
    </source>
</evidence>
<evidence type="ECO:0000256" key="6">
    <source>
        <dbReference type="ARBA" id="ARBA00023274"/>
    </source>
</evidence>